<reference evidence="2 3" key="1">
    <citation type="submission" date="2019-09" db="EMBL/GenBank/DDBJ databases">
        <authorList>
            <person name="Chandra G."/>
            <person name="Truman W A."/>
        </authorList>
    </citation>
    <scope>NUCLEOTIDE SEQUENCE [LARGE SCALE GENOMIC DNA]</scope>
    <source>
        <strain evidence="2">PS718</strain>
    </source>
</reference>
<evidence type="ECO:0000259" key="1">
    <source>
        <dbReference type="Pfam" id="PF20178"/>
    </source>
</evidence>
<organism evidence="2 3">
    <name type="scientific">Pseudomonas fluorescens</name>
    <dbReference type="NCBI Taxonomy" id="294"/>
    <lineage>
        <taxon>Bacteria</taxon>
        <taxon>Pseudomonadati</taxon>
        <taxon>Pseudomonadota</taxon>
        <taxon>Gammaproteobacteria</taxon>
        <taxon>Pseudomonadales</taxon>
        <taxon>Pseudomonadaceae</taxon>
        <taxon>Pseudomonas</taxon>
    </lineage>
</organism>
<proteinExistence type="predicted"/>
<gene>
    <name evidence="2" type="ORF">PS718_03080</name>
</gene>
<evidence type="ECO:0000313" key="3">
    <source>
        <dbReference type="Proteomes" id="UP000325375"/>
    </source>
</evidence>
<dbReference type="EMBL" id="CABVHX010000012">
    <property type="protein sequence ID" value="VVO06406.1"/>
    <property type="molecule type" value="Genomic_DNA"/>
</dbReference>
<dbReference type="RefSeq" id="WP_150603595.1">
    <property type="nucleotide sequence ID" value="NZ_CABVHX010000012.1"/>
</dbReference>
<dbReference type="Pfam" id="PF20178">
    <property type="entry name" value="ToxA_N"/>
    <property type="match status" value="1"/>
</dbReference>
<name>A0A5E7CNZ9_PSEFL</name>
<dbReference type="InterPro" id="IPR046673">
    <property type="entry name" value="ToxA_N"/>
</dbReference>
<dbReference type="Proteomes" id="UP000325375">
    <property type="component" value="Unassembled WGS sequence"/>
</dbReference>
<evidence type="ECO:0000313" key="2">
    <source>
        <dbReference type="EMBL" id="VVO06406.1"/>
    </source>
</evidence>
<protein>
    <recommendedName>
        <fullName evidence="1">Dermonecrotic toxin N-terminal domain-containing protein</fullName>
    </recommendedName>
</protein>
<feature type="domain" description="Dermonecrotic toxin N-terminal" evidence="1">
    <location>
        <begin position="371"/>
        <end position="607"/>
    </location>
</feature>
<accession>A0A5E7CNZ9</accession>
<sequence length="1551" mass="172179">MPEISPPSSVDVLTQLVTGPSLREVATAALRPALKTLYPHLDIDPQLAMVVTPTWVISGKHVIAGVDKIESLTDVLVRLGLSGTTVTYLDEEHFLTLQPYVTLAIHLPVKIGAIASLINELAPLLFVAFKEQQIEYWNKNRSADQPRWYELSDALRNLWNVPASLDWTADEQAMALAVFNHPDKKDRAADKYKTCAYLIDLDREKGEAPKHLTLLTTSVLIGTLAERTLIITHSVGRGFRRFSSVDDIGKALPQRYRDEAAGDGLSWRLVEPEGNFFDHMACTLVAIEADAVGKLDFFKDSPVSRFYPHPGTEGNHQQPPARLKPHIDQLRPMLPEWLDTASPADQTCYSRHLLDLTVVQHENNGKSFQSEVKDLHTFTREALTTQILKDHPKATDVKIDDIELTIVSLVIWGTFVVPFTTQTLTMSLPELALQNLAGLPLGNKSVRYKDGSALPAWMSADYLEKLVTTVDIGSTYPAYLKKQLVDDATQAPALRDLYTSQLPVELPLLALQRKILGEAGITEQGYRYVVAALSSNPSERRVDGEEIVIRPLAFIAHRSSAHADTVVNMFVIGPRQSEKGPCLLYRPLFEKVLIQYPGPTNLLYAIRHGRALRESVLAWLPDSVRLNYSQYVFTGELPSAWIIPELIVHPSNAIDMTGPVTLGSEIIETDTLATLHKTNVQALITQADRQSVSNAEGRWATLKRGGWMLFNAALPFLGRSLGAAAWIWQIMDDLQEVTDVANESDKIAWSAIADILLALGMALAHRAAVGHKPIEAISTLAEEKPLEAISLIEEEVSKPSLPTPEPVKTVRLPDLTLAEIPTAHASSVNHFAALKRSPAGLAALLDRLKTAKPQGIGVAAVEGRHQHLYAHEGKWYAPVGQRWFQVQITEHEHVQIIDSRVQPPAAGPFLTCTAGGEWVPDLRLRLRGGGLSARREVEKKRRREQADQLNKDISTFEETMETRLSDLQKAHSNLMAANDVNRAELTRLYLIELDSQHKEYGANIEKIKALQIVEASPSYRTSMIQNLQMQLFFGQEWLALHSRVQAADVATAMAIERFGSPTNTDRPAFIQTCENLTDQCQAIIEKIESAHTRFAELERLGKGAVAILNEYRQKLPDYDLNSLKLLQIFLGKEICVKPGSAAIDAKAQEALELLIEDADLNAQSSLNLIDDESLDDLRDRLKALNNISKQFGAVEQRFDDFALEFAGQLQTERLKKVRTRVIEFKKRTAERLADLLRNKHLLGPQSGPSRPASNRRIIHTKFKGTQVGERKASTDGKDTHLVEVRGELTGVIATFHEKSPGEWVEHITSTEPAPVPVPVPVPVPKPKMTLKQSTAAGQALLDGLAEFNRHTEAYIERAQRIPVEVEEIYHRQATRLRNASEAIDQALTAGNETTNPANPTLSHSLSASAQDLYEKGTSERIRLIKRQPPTEAGVQWLNSKNEVRISQTVTRRRLKSQAKDFLDEYAVSDAKTNKVLWYAHFHYAHVDDVVNLFTAGHLKTVAQQRLGGAFTTLGASNQELTAIYRSEIGSTLAQSLFFTTATPGVSVPTPL</sequence>